<organism evidence="2 3">
    <name type="scientific">Natronogracilivirga saccharolytica</name>
    <dbReference type="NCBI Taxonomy" id="2812953"/>
    <lineage>
        <taxon>Bacteria</taxon>
        <taxon>Pseudomonadati</taxon>
        <taxon>Balneolota</taxon>
        <taxon>Balneolia</taxon>
        <taxon>Balneolales</taxon>
        <taxon>Cyclonatronaceae</taxon>
        <taxon>Natronogracilivirga</taxon>
    </lineage>
</organism>
<dbReference type="AlphaFoldDB" id="A0A8J7RTW3"/>
<protein>
    <recommendedName>
        <fullName evidence="4">Calx-beta domain-containing protein</fullName>
    </recommendedName>
</protein>
<dbReference type="EMBL" id="JAFIDN010000014">
    <property type="protein sequence ID" value="MBP3193814.1"/>
    <property type="molecule type" value="Genomic_DNA"/>
</dbReference>
<comment type="caution">
    <text evidence="2">The sequence shown here is derived from an EMBL/GenBank/DDBJ whole genome shotgun (WGS) entry which is preliminary data.</text>
</comment>
<sequence>MKLTRFIPVIFIFAIAFTACENVSEPFSIEDGAIPAFVKIDTEDTDVLAGGSLEVLIELGQTQEENVVVEYEIDGDAVEGEDYIMSGTDNGSFVIEHDPESTTFDNHTIDFEFPLLAAEGTARELTLILVSATTEETGRELTIGRGDRGASRTYTINGFGVVETGTYEYEATGDFEFDGTFEVTRPDDPIVVGGDPYLYEVSNIAGGLFGIPVAYAFNVTAAGNVMGAPYSHGQDPDGEDLDDIILNVGGSFDSDTNTLILDYVFECCGVEGANVVITATLSD</sequence>
<keyword evidence="1" id="KW-0732">Signal</keyword>
<dbReference type="PROSITE" id="PS51257">
    <property type="entry name" value="PROKAR_LIPOPROTEIN"/>
    <property type="match status" value="1"/>
</dbReference>
<proteinExistence type="predicted"/>
<evidence type="ECO:0000313" key="3">
    <source>
        <dbReference type="Proteomes" id="UP000673975"/>
    </source>
</evidence>
<evidence type="ECO:0000313" key="2">
    <source>
        <dbReference type="EMBL" id="MBP3193814.1"/>
    </source>
</evidence>
<reference evidence="2" key="1">
    <citation type="submission" date="2021-02" db="EMBL/GenBank/DDBJ databases">
        <title>Natronogracilivirga saccharolytica gen. nov. sp. nov. a new anaerobic, haloalkiliphilic carbohydrate-fermenting bacterium from soda lake and proposing of Cyclonatronumiaceae fam. nov. in the phylum Balneolaeota.</title>
        <authorList>
            <person name="Zhilina T.N."/>
            <person name="Sorokin D.Y."/>
            <person name="Zavarzina D.G."/>
            <person name="Toshchakov S.V."/>
            <person name="Kublanov I.V."/>
        </authorList>
    </citation>
    <scope>NUCLEOTIDE SEQUENCE</scope>
    <source>
        <strain evidence="2">Z-1702</strain>
    </source>
</reference>
<evidence type="ECO:0000256" key="1">
    <source>
        <dbReference type="SAM" id="SignalP"/>
    </source>
</evidence>
<name>A0A8J7RTW3_9BACT</name>
<feature type="chain" id="PRO_5035312321" description="Calx-beta domain-containing protein" evidence="1">
    <location>
        <begin position="22"/>
        <end position="283"/>
    </location>
</feature>
<feature type="signal peptide" evidence="1">
    <location>
        <begin position="1"/>
        <end position="21"/>
    </location>
</feature>
<dbReference type="Proteomes" id="UP000673975">
    <property type="component" value="Unassembled WGS sequence"/>
</dbReference>
<keyword evidence="3" id="KW-1185">Reference proteome</keyword>
<gene>
    <name evidence="2" type="ORF">NATSA_14145</name>
</gene>
<evidence type="ECO:0008006" key="4">
    <source>
        <dbReference type="Google" id="ProtNLM"/>
    </source>
</evidence>
<accession>A0A8J7RTW3</accession>
<dbReference type="RefSeq" id="WP_210513271.1">
    <property type="nucleotide sequence ID" value="NZ_JAFIDN010000014.1"/>
</dbReference>